<sequence length="30" mass="3205">MHGQRSGSLSVINSFTWGYPARRAVAARAG</sequence>
<dbReference type="AlphaFoldDB" id="A0A370ICQ7"/>
<organism evidence="1 2">
    <name type="scientific">Nocardia pseudobrasiliensis</name>
    <dbReference type="NCBI Taxonomy" id="45979"/>
    <lineage>
        <taxon>Bacteria</taxon>
        <taxon>Bacillati</taxon>
        <taxon>Actinomycetota</taxon>
        <taxon>Actinomycetes</taxon>
        <taxon>Mycobacteriales</taxon>
        <taxon>Nocardiaceae</taxon>
        <taxon>Nocardia</taxon>
    </lineage>
</organism>
<proteinExistence type="predicted"/>
<evidence type="ECO:0000313" key="1">
    <source>
        <dbReference type="EMBL" id="RDI68498.1"/>
    </source>
</evidence>
<keyword evidence="2" id="KW-1185">Reference proteome</keyword>
<reference evidence="1 2" key="1">
    <citation type="submission" date="2018-07" db="EMBL/GenBank/DDBJ databases">
        <title>Genomic Encyclopedia of Type Strains, Phase IV (KMG-IV): sequencing the most valuable type-strain genomes for metagenomic binning, comparative biology and taxonomic classification.</title>
        <authorList>
            <person name="Goeker M."/>
        </authorList>
    </citation>
    <scope>NUCLEOTIDE SEQUENCE [LARGE SCALE GENOMIC DNA]</scope>
    <source>
        <strain evidence="1 2">DSM 44290</strain>
    </source>
</reference>
<accession>A0A370ICQ7</accession>
<protein>
    <submittedName>
        <fullName evidence="1">Uncharacterized protein</fullName>
    </submittedName>
</protein>
<dbReference type="Proteomes" id="UP000254869">
    <property type="component" value="Unassembled WGS sequence"/>
</dbReference>
<gene>
    <name evidence="1" type="ORF">DFR76_10133</name>
</gene>
<dbReference type="EMBL" id="QQBC01000001">
    <property type="protein sequence ID" value="RDI68498.1"/>
    <property type="molecule type" value="Genomic_DNA"/>
</dbReference>
<dbReference type="STRING" id="1210086.GCA_001613105_04880"/>
<evidence type="ECO:0000313" key="2">
    <source>
        <dbReference type="Proteomes" id="UP000254869"/>
    </source>
</evidence>
<comment type="caution">
    <text evidence="1">The sequence shown here is derived from an EMBL/GenBank/DDBJ whole genome shotgun (WGS) entry which is preliminary data.</text>
</comment>
<name>A0A370ICQ7_9NOCA</name>